<comment type="caution">
    <text evidence="5">The sequence shown here is derived from an EMBL/GenBank/DDBJ whole genome shotgun (WGS) entry which is preliminary data.</text>
</comment>
<dbReference type="GO" id="GO:0016788">
    <property type="term" value="F:hydrolase activity, acting on ester bonds"/>
    <property type="evidence" value="ECO:0007669"/>
    <property type="project" value="InterPro"/>
</dbReference>
<comment type="cofactor">
    <cofactor evidence="1">
        <name>Mg(2+)</name>
        <dbReference type="ChEBI" id="CHEBI:18420"/>
    </cofactor>
</comment>
<dbReference type="GO" id="GO:0003676">
    <property type="term" value="F:nucleic acid binding"/>
    <property type="evidence" value="ECO:0007669"/>
    <property type="project" value="InterPro"/>
</dbReference>
<evidence type="ECO:0000259" key="4">
    <source>
        <dbReference type="SMART" id="SM00990"/>
    </source>
</evidence>
<proteinExistence type="predicted"/>
<dbReference type="GO" id="GO:0004518">
    <property type="term" value="F:nuclease activity"/>
    <property type="evidence" value="ECO:0007669"/>
    <property type="project" value="UniProtKB-KW"/>
</dbReference>
<dbReference type="Proteomes" id="UP000027936">
    <property type="component" value="Unassembled WGS sequence"/>
</dbReference>
<organism evidence="5 6">
    <name type="scientific">Schinkia azotoformans MEV2011</name>
    <dbReference type="NCBI Taxonomy" id="1348973"/>
    <lineage>
        <taxon>Bacteria</taxon>
        <taxon>Bacillati</taxon>
        <taxon>Bacillota</taxon>
        <taxon>Bacilli</taxon>
        <taxon>Bacillales</taxon>
        <taxon>Bacillaceae</taxon>
        <taxon>Calidifontibacillus/Schinkia group</taxon>
        <taxon>Schinkia</taxon>
    </lineage>
</organism>
<evidence type="ECO:0000256" key="2">
    <source>
        <dbReference type="ARBA" id="ARBA00022722"/>
    </source>
</evidence>
<dbReference type="InterPro" id="IPR014883">
    <property type="entry name" value="VRR_NUC"/>
</dbReference>
<name>A0A072NS31_SCHAZ</name>
<dbReference type="OrthoDB" id="6706702at2"/>
<dbReference type="Gene3D" id="3.40.1350.10">
    <property type="match status" value="1"/>
</dbReference>
<dbReference type="RefSeq" id="WP_035193346.1">
    <property type="nucleotide sequence ID" value="NZ_JJRY01000002.1"/>
</dbReference>
<accession>A0A072NS31</accession>
<evidence type="ECO:0000256" key="1">
    <source>
        <dbReference type="ARBA" id="ARBA00001946"/>
    </source>
</evidence>
<reference evidence="5 6" key="1">
    <citation type="submission" date="2014-04" db="EMBL/GenBank/DDBJ databases">
        <title>Draft genome sequence of Bacillus azotoformans MEV2011, a (co-) denitrifying strain unable to grow in the presence of oxygen.</title>
        <authorList>
            <person name="Nielsen M."/>
            <person name="Schreiber L."/>
            <person name="Finster K."/>
            <person name="Schramm A."/>
        </authorList>
    </citation>
    <scope>NUCLEOTIDE SEQUENCE [LARGE SCALE GENOMIC DNA]</scope>
    <source>
        <strain evidence="5 6">MEV2011</strain>
    </source>
</reference>
<keyword evidence="3" id="KW-0378">Hydrolase</keyword>
<protein>
    <submittedName>
        <fullName evidence="5">VRR-NUC domain-containing protein</fullName>
    </submittedName>
</protein>
<dbReference type="SMART" id="SM00990">
    <property type="entry name" value="VRR_NUC"/>
    <property type="match status" value="1"/>
</dbReference>
<evidence type="ECO:0000313" key="6">
    <source>
        <dbReference type="Proteomes" id="UP000027936"/>
    </source>
</evidence>
<evidence type="ECO:0000256" key="3">
    <source>
        <dbReference type="ARBA" id="ARBA00022801"/>
    </source>
</evidence>
<dbReference type="InterPro" id="IPR011856">
    <property type="entry name" value="tRNA_endonuc-like_dom_sf"/>
</dbReference>
<dbReference type="PATRIC" id="fig|1348973.3.peg.680"/>
<gene>
    <name evidence="5" type="ORF">M670_00709</name>
</gene>
<keyword evidence="2" id="KW-0540">Nuclease</keyword>
<feature type="domain" description="VRR-NUC" evidence="4">
    <location>
        <begin position="1"/>
        <end position="81"/>
    </location>
</feature>
<dbReference type="EMBL" id="JJRY01000002">
    <property type="protein sequence ID" value="KEF39688.1"/>
    <property type="molecule type" value="Genomic_DNA"/>
</dbReference>
<evidence type="ECO:0000313" key="5">
    <source>
        <dbReference type="EMBL" id="KEF39688.1"/>
    </source>
</evidence>
<dbReference type="AlphaFoldDB" id="A0A072NS31"/>
<sequence length="93" mass="10230">MLEKTIEHKLKSAVKNMGGIAFKFTAPGINGVPDRLVLLPHGKLAFIELKAPGKDMRPLQVRRKRQLEQLGFSVYCIDSAEQIGGVLDAIQTS</sequence>